<feature type="compositionally biased region" description="Basic and acidic residues" evidence="5">
    <location>
        <begin position="559"/>
        <end position="569"/>
    </location>
</feature>
<dbReference type="InterPro" id="IPR026591">
    <property type="entry name" value="Sirtuin_cat_small_dom_sf"/>
</dbReference>
<dbReference type="Proteomes" id="UP000016923">
    <property type="component" value="Unassembled WGS sequence"/>
</dbReference>
<feature type="compositionally biased region" description="Low complexity" evidence="5">
    <location>
        <begin position="508"/>
        <end position="533"/>
    </location>
</feature>
<feature type="domain" description="Deacetylase sirtuin-type" evidence="6">
    <location>
        <begin position="155"/>
        <end position="457"/>
    </location>
</feature>
<comment type="similarity">
    <text evidence="1">Belongs to the sirtuin family. Class I subfamily.</text>
</comment>
<evidence type="ECO:0000313" key="8">
    <source>
        <dbReference type="Proteomes" id="UP000016923"/>
    </source>
</evidence>
<feature type="compositionally biased region" description="Basic and acidic residues" evidence="5">
    <location>
        <begin position="113"/>
        <end position="125"/>
    </location>
</feature>
<dbReference type="HOGENOM" id="CLU_021544_2_0_1"/>
<evidence type="ECO:0000259" key="6">
    <source>
        <dbReference type="PROSITE" id="PS50305"/>
    </source>
</evidence>
<feature type="compositionally biased region" description="Low complexity" evidence="5">
    <location>
        <begin position="754"/>
        <end position="765"/>
    </location>
</feature>
<dbReference type="InterPro" id="IPR029035">
    <property type="entry name" value="DHS-like_NAD/FAD-binding_dom"/>
</dbReference>
<feature type="compositionally biased region" description="Polar residues" evidence="5">
    <location>
        <begin position="484"/>
        <end position="502"/>
    </location>
</feature>
<dbReference type="STRING" id="1262450.S3C8L2"/>
<evidence type="ECO:0000256" key="4">
    <source>
        <dbReference type="PROSITE-ProRule" id="PRU00236"/>
    </source>
</evidence>
<reference evidence="7 8" key="1">
    <citation type="journal article" date="2013" name="BMC Genomics">
        <title>The genome and transcriptome of the pine saprophyte Ophiostoma piceae, and a comparison with the bark beetle-associated pine pathogen Grosmannia clavigera.</title>
        <authorList>
            <person name="Haridas S."/>
            <person name="Wang Y."/>
            <person name="Lim L."/>
            <person name="Massoumi Alamouti S."/>
            <person name="Jackman S."/>
            <person name="Docking R."/>
            <person name="Robertson G."/>
            <person name="Birol I."/>
            <person name="Bohlmann J."/>
            <person name="Breuil C."/>
        </authorList>
    </citation>
    <scope>NUCLEOTIDE SEQUENCE [LARGE SCALE GENOMIC DNA]</scope>
    <source>
        <strain evidence="7 8">UAMH 11346</strain>
    </source>
</reference>
<dbReference type="Gene3D" id="3.40.50.1220">
    <property type="entry name" value="TPP-binding domain"/>
    <property type="match status" value="1"/>
</dbReference>
<name>S3C8L2_OPHP1</name>
<feature type="compositionally biased region" description="Pro residues" evidence="5">
    <location>
        <begin position="70"/>
        <end position="79"/>
    </location>
</feature>
<proteinExistence type="inferred from homology"/>
<evidence type="ECO:0000256" key="1">
    <source>
        <dbReference type="ARBA" id="ARBA00006924"/>
    </source>
</evidence>
<dbReference type="PANTHER" id="PTHR47651:SF17">
    <property type="entry name" value="DEACETYLASE SIRTUIN-TYPE DOMAIN-CONTAINING PROTEIN"/>
    <property type="match status" value="1"/>
</dbReference>
<dbReference type="PROSITE" id="PS50305">
    <property type="entry name" value="SIRTUIN"/>
    <property type="match status" value="1"/>
</dbReference>
<feature type="compositionally biased region" description="Basic residues" evidence="5">
    <location>
        <begin position="606"/>
        <end position="617"/>
    </location>
</feature>
<evidence type="ECO:0000313" key="7">
    <source>
        <dbReference type="EMBL" id="EPE09177.1"/>
    </source>
</evidence>
<feature type="compositionally biased region" description="Polar residues" evidence="5">
    <location>
        <begin position="681"/>
        <end position="693"/>
    </location>
</feature>
<evidence type="ECO:0000256" key="5">
    <source>
        <dbReference type="SAM" id="MobiDB-lite"/>
    </source>
</evidence>
<sequence>MDEIIASPAMTPQLPSKSTFTPPRPHQSHSLDGTAPSSGISQPDEPLQRSSRDSTCSPPSSPLSEFAKTPSPPSSPALPPIKISAKADGLSIDPSKRYPSPSATSQSGAASPRKMDRDADNDHDGPPPAKKRRVQAPPRRPRMTRHLDLDEMDASEDCETELGYLLRALRTKKKIVVIAGAGISVSAGIPDFRSSTGLFTTLRGQHGLRGSGKHLFDASVYKHDSSTSSFHTMVRELAHMTQTAKPTAFHHMLASLAQEGRLMRLYSQNVDCIDTNIEPLATNVPLNAKGPWPTTIQLHGGLAKMVCSKCGQLEDFDGSLFEGPEPPPCVPCTTMDEVRTAVAGKRSHGIGRLRPRIVLYNEYNPDEEAIGNVSKADLRRGADAVIVVGTSLKIPGVRRLVKELCLSTRSRRDGFTAWINVDAEPQGAEFKDCWDLVVRGGSDDVARLVGLPHWDEPDVGSPSNWNVTGDEDFGLEKLEVVLDSSVSPSKKTSKEPTTSASKKPQPLAAKNKNAQKSKSLPTASIPTPSSSPKPQRKRLPDIRQSKLPFQQVKGANAKAEADGKTEKKPNAASSKPATSIRVKTETVPIKLGAATKKARSALPAAKSRKAVRSKVVKPKKEDKAASKNLALAFRATKNITATPDGKKRKPLPSSRSPDNGGEDNKGNKRTAHAMELAGDTSMVSDMSELSSPPDSVKRRLSTSELSYLKLPTLRDSPNYAGNNSSPRGFFGGKENTAAGDSLRRALDVKMRQPSSLSRESLASGSHEAPETTEKRRESHEHTEPHTPATHSRRASDAETISPQSVPRGMGILIN</sequence>
<dbReference type="VEuPathDB" id="FungiDB:F503_06953"/>
<feature type="region of interest" description="Disordered" evidence="5">
    <location>
        <begin position="1"/>
        <end position="147"/>
    </location>
</feature>
<dbReference type="GO" id="GO:0070403">
    <property type="term" value="F:NAD+ binding"/>
    <property type="evidence" value="ECO:0007669"/>
    <property type="project" value="InterPro"/>
</dbReference>
<dbReference type="SUPFAM" id="SSF52467">
    <property type="entry name" value="DHS-like NAD/FAD-binding domain"/>
    <property type="match status" value="1"/>
</dbReference>
<gene>
    <name evidence="7" type="ORF">F503_06953</name>
</gene>
<organism evidence="7 8">
    <name type="scientific">Ophiostoma piceae (strain UAMH 11346)</name>
    <name type="common">Sap stain fungus</name>
    <dbReference type="NCBI Taxonomy" id="1262450"/>
    <lineage>
        <taxon>Eukaryota</taxon>
        <taxon>Fungi</taxon>
        <taxon>Dikarya</taxon>
        <taxon>Ascomycota</taxon>
        <taxon>Pezizomycotina</taxon>
        <taxon>Sordariomycetes</taxon>
        <taxon>Sordariomycetidae</taxon>
        <taxon>Ophiostomatales</taxon>
        <taxon>Ophiostomataceae</taxon>
        <taxon>Ophiostoma</taxon>
    </lineage>
</organism>
<feature type="region of interest" description="Disordered" evidence="5">
    <location>
        <begin position="484"/>
        <end position="814"/>
    </location>
</feature>
<keyword evidence="3" id="KW-0520">NAD</keyword>
<dbReference type="InterPro" id="IPR003000">
    <property type="entry name" value="Sirtuin"/>
</dbReference>
<feature type="compositionally biased region" description="Polar residues" evidence="5">
    <location>
        <begin position="28"/>
        <end position="41"/>
    </location>
</feature>
<evidence type="ECO:0000256" key="2">
    <source>
        <dbReference type="ARBA" id="ARBA00022679"/>
    </source>
</evidence>
<protein>
    <submittedName>
        <fullName evidence="7">Sir2 family protein</fullName>
    </submittedName>
</protein>
<dbReference type="InterPro" id="IPR026590">
    <property type="entry name" value="Ssirtuin_cat_dom"/>
</dbReference>
<feature type="compositionally biased region" description="Basic and acidic residues" evidence="5">
    <location>
        <begin position="767"/>
        <end position="784"/>
    </location>
</feature>
<comment type="caution">
    <text evidence="4">Lacks conserved residue(s) required for the propagation of feature annotation.</text>
</comment>
<dbReference type="Pfam" id="PF02146">
    <property type="entry name" value="SIR2"/>
    <property type="match status" value="1"/>
</dbReference>
<dbReference type="EMBL" id="KE148147">
    <property type="protein sequence ID" value="EPE09177.1"/>
    <property type="molecule type" value="Genomic_DNA"/>
</dbReference>
<dbReference type="eggNOG" id="KOG2684">
    <property type="taxonomic scope" value="Eukaryota"/>
</dbReference>
<feature type="compositionally biased region" description="Basic and acidic residues" evidence="5">
    <location>
        <begin position="741"/>
        <end position="750"/>
    </location>
</feature>
<dbReference type="AlphaFoldDB" id="S3C8L2"/>
<accession>S3C8L2</accession>
<keyword evidence="2" id="KW-0808">Transferase</keyword>
<dbReference type="OrthoDB" id="2919105at2759"/>
<dbReference type="GO" id="GO:0016740">
    <property type="term" value="F:transferase activity"/>
    <property type="evidence" value="ECO:0007669"/>
    <property type="project" value="UniProtKB-KW"/>
</dbReference>
<feature type="compositionally biased region" description="Basic residues" evidence="5">
    <location>
        <begin position="129"/>
        <end position="144"/>
    </location>
</feature>
<dbReference type="PANTHER" id="PTHR47651">
    <property type="entry name" value="NAD-DEPENDENT HISTONE DEACETYLASE HST4"/>
    <property type="match status" value="1"/>
</dbReference>
<keyword evidence="8" id="KW-1185">Reference proteome</keyword>
<dbReference type="Gene3D" id="3.30.1600.10">
    <property type="entry name" value="SIR2/SIRT2 'Small Domain"/>
    <property type="match status" value="1"/>
</dbReference>
<evidence type="ECO:0000256" key="3">
    <source>
        <dbReference type="ARBA" id="ARBA00023027"/>
    </source>
</evidence>